<feature type="compositionally biased region" description="Basic residues" evidence="1">
    <location>
        <begin position="968"/>
        <end position="980"/>
    </location>
</feature>
<protein>
    <submittedName>
        <fullName evidence="2">Uncharacterized protein</fullName>
    </submittedName>
</protein>
<feature type="compositionally biased region" description="Low complexity" evidence="1">
    <location>
        <begin position="887"/>
        <end position="903"/>
    </location>
</feature>
<reference evidence="2" key="2">
    <citation type="journal article" date="2022" name="Proc. Natl. Acad. Sci. U.S.A.">
        <title>Diploid-dominant life cycles characterize the early evolution of Fungi.</title>
        <authorList>
            <person name="Amses K.R."/>
            <person name="Simmons D.R."/>
            <person name="Longcore J.E."/>
            <person name="Mondo S.J."/>
            <person name="Seto K."/>
            <person name="Jeronimo G.H."/>
            <person name="Bonds A.E."/>
            <person name="Quandt C.A."/>
            <person name="Davis W.J."/>
            <person name="Chang Y."/>
            <person name="Federici B.A."/>
            <person name="Kuo A."/>
            <person name="LaButti K."/>
            <person name="Pangilinan J."/>
            <person name="Andreopoulos W."/>
            <person name="Tritt A."/>
            <person name="Riley R."/>
            <person name="Hundley H."/>
            <person name="Johnson J."/>
            <person name="Lipzen A."/>
            <person name="Barry K."/>
            <person name="Lang B.F."/>
            <person name="Cuomo C.A."/>
            <person name="Buchler N.E."/>
            <person name="Grigoriev I.V."/>
            <person name="Spatafora J.W."/>
            <person name="Stajich J.E."/>
            <person name="James T.Y."/>
        </authorList>
    </citation>
    <scope>NUCLEOTIDE SEQUENCE</scope>
    <source>
        <strain evidence="2">AG</strain>
    </source>
</reference>
<dbReference type="EMBL" id="MU620894">
    <property type="protein sequence ID" value="KAI8583910.1"/>
    <property type="molecule type" value="Genomic_DNA"/>
</dbReference>
<feature type="compositionally biased region" description="Low complexity" evidence="1">
    <location>
        <begin position="214"/>
        <end position="225"/>
    </location>
</feature>
<feature type="compositionally biased region" description="Pro residues" evidence="1">
    <location>
        <begin position="873"/>
        <end position="886"/>
    </location>
</feature>
<feature type="compositionally biased region" description="Polar residues" evidence="1">
    <location>
        <begin position="136"/>
        <end position="152"/>
    </location>
</feature>
<feature type="compositionally biased region" description="Low complexity" evidence="1">
    <location>
        <begin position="487"/>
        <end position="500"/>
    </location>
</feature>
<feature type="compositionally biased region" description="Polar residues" evidence="1">
    <location>
        <begin position="49"/>
        <end position="65"/>
    </location>
</feature>
<feature type="region of interest" description="Disordered" evidence="1">
    <location>
        <begin position="836"/>
        <end position="988"/>
    </location>
</feature>
<sequence length="988" mass="107284">MADALPEPLEMEHIPIDLRQDLSGSHYNTEQSNLISPVDHSLHHLDYKYSSSVKSPNPSYQQQADQPVGNNNSVGDNNNAPHLSYSQSYHSNSPSPQSPSPRLHYTVTEEGSVHHSSKSNEDSDLDKDYEVAMNPQPVTENPNNFGDISNTALIPEPNSTEDEAMDVDPLPVHSNDQSPTADVLPEITPSLTTASSDSKSDLGVYNPYVQPRQSSDSPSTVLPSSNLKHVTNPKAPADQYSLTAPAQGSQRHLVDRNARDEKSRLERLMSPDDEQDSLLDPSQGVTSLMDMMQLVQLTKTEKSTKTRMVILQKIIQTDDIALLQKFVHHEERIGIRTLGNWLYSYYDKKMMRITMSILKALDKLPTYASDLRHLKIQGVVRLIATMSTGSDDPPDVTTAVTNLDAKWERTHHYQPTKEEAINLEAALAETRANKEARGTVQTLDQDSKSSPMGSKNSDSGDGKADSLKRSHKSAEQDLKQNVKRVKSTATKESASAKAKAVTDTDFFNRLLAPKRPQTPEPSKPKASQPTSDTKASTFNVNELKKAKTAGRTIPTGKGSDFSLDALLSTIGRSPEQKRSPESPPKSPPPSTSSAKSPEAAGSDSAGTKRKRGVTFAPDDRIAEYRYYTPNAEEWADQPTGEAINHVHGNARDLDVGEGRMAFERTHPAQVPEGTKDWHIPSLIRLPDHLVLALPEETAESKAQAIREESTFAAVYTSLAHIPPSPAEPNEVPPVHPDANIVHIPLEDLYSYQVNAERAKPPPEPPLPTDPAIMNNLLAAAGSVLQSMNGVSHSQIPVQATVPPPPTNANGSVDLSLVDGLLKNPSLVQSLLGLMGTAPNKSPSPAISSPPVNTLPTGPSASIASSNSWQQPQSAPPPPPPQQPPRQPYNYYQTSPPQQYQSPNRNQQYGNNQPYPDQSYPVPGQPTPTARGQYSASGPVPSGPSQRPAINPNFRGGFRGGARGMPRGGRGKGPRGGRGNKFRGAPNRF</sequence>
<feature type="compositionally biased region" description="Polar residues" evidence="1">
    <location>
        <begin position="439"/>
        <end position="457"/>
    </location>
</feature>
<gene>
    <name evidence="2" type="ORF">K450DRAFT_220542</name>
</gene>
<feature type="compositionally biased region" description="Basic and acidic residues" evidence="1">
    <location>
        <begin position="458"/>
        <end position="480"/>
    </location>
</feature>
<accession>A0AAD5EIX9</accession>
<feature type="region of interest" description="Disordered" evidence="1">
    <location>
        <begin position="512"/>
        <end position="615"/>
    </location>
</feature>
<dbReference type="AlphaFoldDB" id="A0AAD5EIX9"/>
<feature type="region of interest" description="Disordered" evidence="1">
    <location>
        <begin position="49"/>
        <end position="258"/>
    </location>
</feature>
<feature type="compositionally biased region" description="Polar residues" evidence="1">
    <location>
        <begin position="838"/>
        <end position="868"/>
    </location>
</feature>
<dbReference type="GeneID" id="75910919"/>
<feature type="compositionally biased region" description="Basic and acidic residues" evidence="1">
    <location>
        <begin position="118"/>
        <end position="130"/>
    </location>
</feature>
<keyword evidence="3" id="KW-1185">Reference proteome</keyword>
<organism evidence="2 3">
    <name type="scientific">Umbelopsis ramanniana AG</name>
    <dbReference type="NCBI Taxonomy" id="1314678"/>
    <lineage>
        <taxon>Eukaryota</taxon>
        <taxon>Fungi</taxon>
        <taxon>Fungi incertae sedis</taxon>
        <taxon>Mucoromycota</taxon>
        <taxon>Mucoromycotina</taxon>
        <taxon>Umbelopsidomycetes</taxon>
        <taxon>Umbelopsidales</taxon>
        <taxon>Umbelopsidaceae</taxon>
        <taxon>Umbelopsis</taxon>
    </lineage>
</organism>
<feature type="compositionally biased region" description="Polar residues" evidence="1">
    <location>
        <begin position="926"/>
        <end position="935"/>
    </location>
</feature>
<dbReference type="Proteomes" id="UP001206595">
    <property type="component" value="Unassembled WGS sequence"/>
</dbReference>
<dbReference type="RefSeq" id="XP_051448914.1">
    <property type="nucleotide sequence ID" value="XM_051585571.1"/>
</dbReference>
<comment type="caution">
    <text evidence="2">The sequence shown here is derived from an EMBL/GenBank/DDBJ whole genome shotgun (WGS) entry which is preliminary data.</text>
</comment>
<reference evidence="2" key="1">
    <citation type="submission" date="2021-06" db="EMBL/GenBank/DDBJ databases">
        <authorList>
            <consortium name="DOE Joint Genome Institute"/>
            <person name="Mondo S.J."/>
            <person name="Amses K.R."/>
            <person name="Simmons D.R."/>
            <person name="Longcore J.E."/>
            <person name="Seto K."/>
            <person name="Alves G.H."/>
            <person name="Bonds A.E."/>
            <person name="Quandt C.A."/>
            <person name="Davis W.J."/>
            <person name="Chang Y."/>
            <person name="Letcher P.M."/>
            <person name="Powell M.J."/>
            <person name="Kuo A."/>
            <person name="Labutti K."/>
            <person name="Pangilinan J."/>
            <person name="Andreopoulos W."/>
            <person name="Tritt A."/>
            <person name="Riley R."/>
            <person name="Hundley H."/>
            <person name="Johnson J."/>
            <person name="Lipzen A."/>
            <person name="Barry K."/>
            <person name="Berbee M.L."/>
            <person name="Buchler N.E."/>
            <person name="Grigoriev I.V."/>
            <person name="Spatafora J.W."/>
            <person name="Stajich J.E."/>
            <person name="James T.Y."/>
        </authorList>
    </citation>
    <scope>NUCLEOTIDE SEQUENCE</scope>
    <source>
        <strain evidence="2">AG</strain>
    </source>
</reference>
<proteinExistence type="predicted"/>
<evidence type="ECO:0000313" key="3">
    <source>
        <dbReference type="Proteomes" id="UP001206595"/>
    </source>
</evidence>
<feature type="region of interest" description="Disordered" evidence="1">
    <location>
        <begin position="432"/>
        <end position="500"/>
    </location>
</feature>
<feature type="compositionally biased region" description="Gly residues" evidence="1">
    <location>
        <begin position="956"/>
        <end position="967"/>
    </location>
</feature>
<evidence type="ECO:0000256" key="1">
    <source>
        <dbReference type="SAM" id="MobiDB-lite"/>
    </source>
</evidence>
<feature type="compositionally biased region" description="Polar residues" evidence="1">
    <location>
        <begin position="525"/>
        <end position="540"/>
    </location>
</feature>
<feature type="compositionally biased region" description="Polar residues" evidence="1">
    <location>
        <begin position="904"/>
        <end position="915"/>
    </location>
</feature>
<feature type="compositionally biased region" description="Low complexity" evidence="1">
    <location>
        <begin position="591"/>
        <end position="600"/>
    </location>
</feature>
<feature type="compositionally biased region" description="Low complexity" evidence="1">
    <location>
        <begin position="68"/>
        <end position="95"/>
    </location>
</feature>
<feature type="compositionally biased region" description="Pro residues" evidence="1">
    <location>
        <begin position="581"/>
        <end position="590"/>
    </location>
</feature>
<feature type="compositionally biased region" description="Polar residues" evidence="1">
    <location>
        <begin position="240"/>
        <end position="250"/>
    </location>
</feature>
<evidence type="ECO:0000313" key="2">
    <source>
        <dbReference type="EMBL" id="KAI8583910.1"/>
    </source>
</evidence>
<name>A0AAD5EIX9_UMBRA</name>